<keyword evidence="2 8" id="KW-0813">Transport</keyword>
<keyword evidence="5 9" id="KW-0798">TonB box</keyword>
<dbReference type="InterPro" id="IPR037066">
    <property type="entry name" value="Plug_dom_sf"/>
</dbReference>
<evidence type="ECO:0000259" key="12">
    <source>
        <dbReference type="Pfam" id="PF07715"/>
    </source>
</evidence>
<evidence type="ECO:0000256" key="4">
    <source>
        <dbReference type="ARBA" id="ARBA00022692"/>
    </source>
</evidence>
<evidence type="ECO:0000256" key="3">
    <source>
        <dbReference type="ARBA" id="ARBA00022452"/>
    </source>
</evidence>
<feature type="domain" description="TonB-dependent receptor-like beta-barrel" evidence="11">
    <location>
        <begin position="453"/>
        <end position="948"/>
    </location>
</feature>
<dbReference type="KEGG" id="spph:KFK14_05940"/>
<feature type="signal peptide" evidence="10">
    <location>
        <begin position="1"/>
        <end position="29"/>
    </location>
</feature>
<dbReference type="RefSeq" id="WP_212610215.1">
    <property type="nucleotide sequence ID" value="NZ_CP073910.1"/>
</dbReference>
<dbReference type="AlphaFoldDB" id="A0A975Q2F8"/>
<reference evidence="13" key="1">
    <citation type="submission" date="2021-04" db="EMBL/GenBank/DDBJ databases">
        <title>Isolation of p-tert-butylphenol degrading bacteria Sphingobium phenoxybenzoativorans Tas13 from active sludge.</title>
        <authorList>
            <person name="Li Y."/>
        </authorList>
    </citation>
    <scope>NUCLEOTIDE SEQUENCE</scope>
    <source>
        <strain evidence="13">Tas13</strain>
    </source>
</reference>
<keyword evidence="10" id="KW-0732">Signal</keyword>
<feature type="chain" id="PRO_5037057005" evidence="10">
    <location>
        <begin position="30"/>
        <end position="981"/>
    </location>
</feature>
<protein>
    <submittedName>
        <fullName evidence="13">TonB-dependent receptor</fullName>
    </submittedName>
</protein>
<comment type="subcellular location">
    <subcellularLocation>
        <location evidence="1 8">Cell outer membrane</location>
        <topology evidence="1 8">Multi-pass membrane protein</topology>
    </subcellularLocation>
</comment>
<dbReference type="GO" id="GO:0009279">
    <property type="term" value="C:cell outer membrane"/>
    <property type="evidence" value="ECO:0007669"/>
    <property type="project" value="UniProtKB-SubCell"/>
</dbReference>
<dbReference type="Pfam" id="PF00593">
    <property type="entry name" value="TonB_dep_Rec_b-barrel"/>
    <property type="match status" value="1"/>
</dbReference>
<keyword evidence="6 8" id="KW-0472">Membrane</keyword>
<gene>
    <name evidence="13" type="ORF">KFK14_05940</name>
</gene>
<keyword evidence="4 8" id="KW-0812">Transmembrane</keyword>
<evidence type="ECO:0000313" key="14">
    <source>
        <dbReference type="Proteomes" id="UP000681425"/>
    </source>
</evidence>
<evidence type="ECO:0000256" key="5">
    <source>
        <dbReference type="ARBA" id="ARBA00023077"/>
    </source>
</evidence>
<keyword evidence="13" id="KW-0675">Receptor</keyword>
<evidence type="ECO:0000256" key="1">
    <source>
        <dbReference type="ARBA" id="ARBA00004571"/>
    </source>
</evidence>
<evidence type="ECO:0000256" key="9">
    <source>
        <dbReference type="RuleBase" id="RU003357"/>
    </source>
</evidence>
<evidence type="ECO:0000256" key="2">
    <source>
        <dbReference type="ARBA" id="ARBA00022448"/>
    </source>
</evidence>
<evidence type="ECO:0000313" key="13">
    <source>
        <dbReference type="EMBL" id="QUT06970.1"/>
    </source>
</evidence>
<dbReference type="EMBL" id="CP073910">
    <property type="protein sequence ID" value="QUT06970.1"/>
    <property type="molecule type" value="Genomic_DNA"/>
</dbReference>
<dbReference type="InterPro" id="IPR012910">
    <property type="entry name" value="Plug_dom"/>
</dbReference>
<dbReference type="Pfam" id="PF07715">
    <property type="entry name" value="Plug"/>
    <property type="match status" value="1"/>
</dbReference>
<dbReference type="Gene3D" id="2.170.130.10">
    <property type="entry name" value="TonB-dependent receptor, plug domain"/>
    <property type="match status" value="1"/>
</dbReference>
<dbReference type="Proteomes" id="UP000681425">
    <property type="component" value="Chromosome"/>
</dbReference>
<dbReference type="InterPro" id="IPR000531">
    <property type="entry name" value="Beta-barrel_TonB"/>
</dbReference>
<feature type="domain" description="TonB-dependent receptor plug" evidence="12">
    <location>
        <begin position="66"/>
        <end position="180"/>
    </location>
</feature>
<evidence type="ECO:0000256" key="8">
    <source>
        <dbReference type="PROSITE-ProRule" id="PRU01360"/>
    </source>
</evidence>
<evidence type="ECO:0000259" key="11">
    <source>
        <dbReference type="Pfam" id="PF00593"/>
    </source>
</evidence>
<comment type="similarity">
    <text evidence="8 9">Belongs to the TonB-dependent receptor family.</text>
</comment>
<dbReference type="PROSITE" id="PS52016">
    <property type="entry name" value="TONB_DEPENDENT_REC_3"/>
    <property type="match status" value="1"/>
</dbReference>
<dbReference type="PANTHER" id="PTHR47234:SF2">
    <property type="entry name" value="TONB-DEPENDENT RECEPTOR"/>
    <property type="match status" value="1"/>
</dbReference>
<organism evidence="13 14">
    <name type="scientific">Sphingobium phenoxybenzoativorans</name>
    <dbReference type="NCBI Taxonomy" id="1592790"/>
    <lineage>
        <taxon>Bacteria</taxon>
        <taxon>Pseudomonadati</taxon>
        <taxon>Pseudomonadota</taxon>
        <taxon>Alphaproteobacteria</taxon>
        <taxon>Sphingomonadales</taxon>
        <taxon>Sphingomonadaceae</taxon>
        <taxon>Sphingobium</taxon>
    </lineage>
</organism>
<keyword evidence="3 8" id="KW-1134">Transmembrane beta strand</keyword>
<evidence type="ECO:0000256" key="10">
    <source>
        <dbReference type="SAM" id="SignalP"/>
    </source>
</evidence>
<proteinExistence type="inferred from homology"/>
<dbReference type="Gene3D" id="2.40.170.20">
    <property type="entry name" value="TonB-dependent receptor, beta-barrel domain"/>
    <property type="match status" value="1"/>
</dbReference>
<keyword evidence="7 8" id="KW-0998">Cell outer membrane</keyword>
<name>A0A975Q2F8_9SPHN</name>
<dbReference type="PANTHER" id="PTHR47234">
    <property type="match status" value="1"/>
</dbReference>
<dbReference type="SUPFAM" id="SSF56935">
    <property type="entry name" value="Porins"/>
    <property type="match status" value="1"/>
</dbReference>
<dbReference type="InterPro" id="IPR039426">
    <property type="entry name" value="TonB-dep_rcpt-like"/>
</dbReference>
<dbReference type="InterPro" id="IPR036942">
    <property type="entry name" value="Beta-barrel_TonB_sf"/>
</dbReference>
<sequence>MNLQGALLSRSSAFALTLAAIVAQSPASAQENPGASAPAAAQASAGAADEGGDIVVTGSRVGRKGYDAPTPVNVVGDERLKQLAIDNVADALNQIPSFRPINTPASTFFRISGNIGARTLDLRGLGATRTLTLVDGRRFVPSSDDGTIDINGVPSMMVQRTEVVTGGASAAYGANAVSGVVNLILDTKLNGIKGNASYGISQRGDATSLFLGLAGGTDFAGGRGHIIAGVEYAEEGGIGPCEERGWCKRYVNYVPNPGYNTTTRRSTNGLPATLVLDGTSFVYNENGIVVGARKPNGTGGTITLGQQVLNTGATSLPNALRGKQFDSAGNLVPYQFGNYLSGILQQGADPTQPYALGLSPLPLMVPTKHFSSMAHADYELTDAITASVEFMYSKVVGGPTARSAPLDANVAININNPYVSDATRASVLASDPAITHLIVNSSSWALGSLAKAKSTVNTYRGAFALKGDLFDTWDWDAYYTYGRVTSRVSDDNNRLAEWNSALDVVSAPAGLAGIAPGTPICRTTLTNPTNGCIPINLFGFGNISQAAIDRYIVPEWQTRKFEQHAAAVNLRGSPFSTWAGEVKMAVGAEWRRDTAVGDADANTLAGRFIAANGSALPFTKTSVVEGYVEVAVPLLKDSPIGRSLDVDGAVRQTHYNPFGNATTWKLGAVYTPVEDITFRVTRSRDIRAPSARESSPNATTIQLPLPDPFVGGTSSQFVVTGGNPGLNLEKGDTFTAGVVFRPSFLRNFNMSIDYYDIKVDGAIDSLTGTAIANACKQKNLLCNLIQFNPNGSINTVFSNFQNLSKLHAEGFELVSDFRIPALGGDLNFQVNGNYVLDLSTTDATGVVTQLDNWTGNAGSVTNIQGVPRWKLDGVVTYARPSWSMTFHGRYIPRALLDPTKIGPEQDGYDINDPNSISENHIAARFYLDITGTIKVNESFEMFGTINNVFDKDPPGQLRLIGNPLHFDPIGRFFKVGVRTRW</sequence>
<evidence type="ECO:0000256" key="7">
    <source>
        <dbReference type="ARBA" id="ARBA00023237"/>
    </source>
</evidence>
<evidence type="ECO:0000256" key="6">
    <source>
        <dbReference type="ARBA" id="ARBA00023136"/>
    </source>
</evidence>
<accession>A0A975Q2F8</accession>
<keyword evidence="14" id="KW-1185">Reference proteome</keyword>